<feature type="compositionally biased region" description="Polar residues" evidence="1">
    <location>
        <begin position="367"/>
        <end position="388"/>
    </location>
</feature>
<feature type="region of interest" description="Disordered" evidence="1">
    <location>
        <begin position="132"/>
        <end position="157"/>
    </location>
</feature>
<feature type="compositionally biased region" description="Pro residues" evidence="1">
    <location>
        <begin position="405"/>
        <end position="414"/>
    </location>
</feature>
<dbReference type="AlphaFoldDB" id="A0A9P5BY65"/>
<feature type="chain" id="PRO_5040498700" evidence="2">
    <location>
        <begin position="29"/>
        <end position="468"/>
    </location>
</feature>
<evidence type="ECO:0000313" key="3">
    <source>
        <dbReference type="EMBL" id="KAF3035589.1"/>
    </source>
</evidence>
<keyword evidence="4" id="KW-1185">Reference proteome</keyword>
<reference evidence="3" key="1">
    <citation type="submission" date="2019-04" db="EMBL/GenBank/DDBJ databases">
        <title>Sequencing of skin fungus with MAO and IRED activity.</title>
        <authorList>
            <person name="Marsaioli A.J."/>
            <person name="Bonatto J.M.C."/>
            <person name="Reis Junior O."/>
        </authorList>
    </citation>
    <scope>NUCLEOTIDE SEQUENCE</scope>
    <source>
        <strain evidence="3">28M1</strain>
    </source>
</reference>
<comment type="caution">
    <text evidence="3">The sequence shown here is derived from an EMBL/GenBank/DDBJ whole genome shotgun (WGS) entry which is preliminary data.</text>
</comment>
<feature type="region of interest" description="Disordered" evidence="1">
    <location>
        <begin position="400"/>
        <end position="422"/>
    </location>
</feature>
<feature type="compositionally biased region" description="Polar residues" evidence="1">
    <location>
        <begin position="229"/>
        <end position="254"/>
    </location>
</feature>
<gene>
    <name evidence="3" type="ORF">E8E12_007205</name>
</gene>
<name>A0A9P5BY65_9PLEO</name>
<feature type="signal peptide" evidence="2">
    <location>
        <begin position="1"/>
        <end position="28"/>
    </location>
</feature>
<dbReference type="EMBL" id="SWKV01000057">
    <property type="protein sequence ID" value="KAF3035589.1"/>
    <property type="molecule type" value="Genomic_DNA"/>
</dbReference>
<organism evidence="3 4">
    <name type="scientific">Didymella heteroderae</name>
    <dbReference type="NCBI Taxonomy" id="1769908"/>
    <lineage>
        <taxon>Eukaryota</taxon>
        <taxon>Fungi</taxon>
        <taxon>Dikarya</taxon>
        <taxon>Ascomycota</taxon>
        <taxon>Pezizomycotina</taxon>
        <taxon>Dothideomycetes</taxon>
        <taxon>Pleosporomycetidae</taxon>
        <taxon>Pleosporales</taxon>
        <taxon>Pleosporineae</taxon>
        <taxon>Didymellaceae</taxon>
        <taxon>Didymella</taxon>
    </lineage>
</organism>
<evidence type="ECO:0000313" key="4">
    <source>
        <dbReference type="Proteomes" id="UP000758155"/>
    </source>
</evidence>
<proteinExistence type="predicted"/>
<feature type="region of interest" description="Disordered" evidence="1">
    <location>
        <begin position="346"/>
        <end position="388"/>
    </location>
</feature>
<feature type="compositionally biased region" description="Polar residues" evidence="1">
    <location>
        <begin position="346"/>
        <end position="360"/>
    </location>
</feature>
<dbReference type="Proteomes" id="UP000758155">
    <property type="component" value="Unassembled WGS sequence"/>
</dbReference>
<dbReference type="OrthoDB" id="3794927at2759"/>
<feature type="region of interest" description="Disordered" evidence="1">
    <location>
        <begin position="223"/>
        <end position="254"/>
    </location>
</feature>
<keyword evidence="2" id="KW-0732">Signal</keyword>
<evidence type="ECO:0000256" key="1">
    <source>
        <dbReference type="SAM" id="MobiDB-lite"/>
    </source>
</evidence>
<accession>A0A9P5BY65</accession>
<sequence>MTAYKHPITHHWIKQTLVPFLLYAFASTLPYPADISDEIQRSIDFALVKPDHPSDGDDVVFERVFMAIMHRHKNLAPDLSIVVDHLEPCAKYLIRRAQLKGPFELLDRTDVGSSAWVEYEWERLSNLVVERGEAEDELRTPVRPPLAATKLSPTDGDLDPRLVHAQPGHFAAANHSGQLTAAENSYYRQQNRNYEQAHLQRQQQSIYSSAAPAQLNVPSYVLPGRGPSHSRTTSVHKSSYSQHQQKIPQQSALPSVYTPQPAINQPTLSVQTNAAAQISGQTQASQPQTLPSSTIITTATLQTYVSKQHAWPQFQPAQFPPAQSKISMQTPQFFSKLPKGAPMLSQMNAQQQPPRLTQTHIPPAQCQPGQQQTSSPGASQQQLGGHQTAQLQDYVPQTYYQSTLPPQPTPPPTVAPNNIPSSDFAHFRGNDWSNAAQQRAREIAAKITAQECDNMAQSIIQRQQSIAQ</sequence>
<evidence type="ECO:0000256" key="2">
    <source>
        <dbReference type="SAM" id="SignalP"/>
    </source>
</evidence>
<protein>
    <submittedName>
        <fullName evidence="3">Uncharacterized protein</fullName>
    </submittedName>
</protein>